<dbReference type="PROSITE" id="PS51208">
    <property type="entry name" value="AUTOTRANSPORTER"/>
    <property type="match status" value="1"/>
</dbReference>
<evidence type="ECO:0000313" key="5">
    <source>
        <dbReference type="Proteomes" id="UP001549366"/>
    </source>
</evidence>
<name>A0ABV2SDQ7_9GAMM</name>
<dbReference type="Pfam" id="PF03797">
    <property type="entry name" value="Autotransporter"/>
    <property type="match status" value="1"/>
</dbReference>
<organism evidence="4 5">
    <name type="scientific">Endozoicomonas lisbonensis</name>
    <dbReference type="NCBI Taxonomy" id="3120522"/>
    <lineage>
        <taxon>Bacteria</taxon>
        <taxon>Pseudomonadati</taxon>
        <taxon>Pseudomonadota</taxon>
        <taxon>Gammaproteobacteria</taxon>
        <taxon>Oceanospirillales</taxon>
        <taxon>Endozoicomonadaceae</taxon>
        <taxon>Endozoicomonas</taxon>
    </lineage>
</organism>
<dbReference type="Gene3D" id="2.40.128.130">
    <property type="entry name" value="Autotransporter beta-domain"/>
    <property type="match status" value="1"/>
</dbReference>
<dbReference type="RefSeq" id="WP_354022336.1">
    <property type="nucleotide sequence ID" value="NZ_JBEWTD010000002.1"/>
</dbReference>
<dbReference type="SMART" id="SM00869">
    <property type="entry name" value="Autotransporter"/>
    <property type="match status" value="1"/>
</dbReference>
<feature type="chain" id="PRO_5046003878" evidence="2">
    <location>
        <begin position="22"/>
        <end position="1014"/>
    </location>
</feature>
<dbReference type="InterPro" id="IPR005546">
    <property type="entry name" value="Autotransporte_beta"/>
</dbReference>
<protein>
    <submittedName>
        <fullName evidence="4">Outer membrane autotransporter protein</fullName>
    </submittedName>
</protein>
<dbReference type="Proteomes" id="UP001549366">
    <property type="component" value="Unassembled WGS sequence"/>
</dbReference>
<evidence type="ECO:0000256" key="2">
    <source>
        <dbReference type="SAM" id="SignalP"/>
    </source>
</evidence>
<keyword evidence="5" id="KW-1185">Reference proteome</keyword>
<proteinExistence type="predicted"/>
<dbReference type="EMBL" id="JBEWTB010000002">
    <property type="protein sequence ID" value="MET4755883.1"/>
    <property type="molecule type" value="Genomic_DNA"/>
</dbReference>
<evidence type="ECO:0000313" key="4">
    <source>
        <dbReference type="EMBL" id="MET4755883.1"/>
    </source>
</evidence>
<reference evidence="4 5" key="1">
    <citation type="submission" date="2024-06" db="EMBL/GenBank/DDBJ databases">
        <title>Genomic Encyclopedia of Type Strains, Phase V (KMG-V): Genome sequencing to study the core and pangenomes of soil and plant-associated prokaryotes.</title>
        <authorList>
            <person name="Whitman W."/>
        </authorList>
    </citation>
    <scope>NUCLEOTIDE SEQUENCE [LARGE SCALE GENOMIC DNA]</scope>
    <source>
        <strain evidence="4 5">NE40</strain>
    </source>
</reference>
<dbReference type="NCBIfam" id="TIGR01414">
    <property type="entry name" value="autotrans_barl"/>
    <property type="match status" value="1"/>
</dbReference>
<dbReference type="SUPFAM" id="SSF103515">
    <property type="entry name" value="Autotransporter"/>
    <property type="match status" value="1"/>
</dbReference>
<sequence>MKQVQVLKKTLLSLAVVSAFGGYGSATKAQQDSPSGGGSSATSPPPPAATEGVKKTKPSDKVDFDALRKKSEGITVDASKMGLDVSLVKRERESEDQFNNRVKKAVDKFNNLPADDFRKMLLMKNPKAEPGKEEYVVPEVIRLKGFDLRTRELAVAFGLRIVEGVKPELYDSSNPVSDRAVVLASKLGTVELDGFKNSLESRLPDVSFANPDNPASKEPYGTYVVAEGSDVYQLSVGGKKSIDAFIVEKSKFRANGSVSASKVLIKDADIRIAHEAGSIATQNLVVEGSSKISLVDEDTDEKKKSLTTILGANLTKDSVDTFKIGKGSEVWANVKDYEEGTVGGTLISNKIGSPAKQINKLDLKQGAFLGIYSIDGKAIYGSEKLDMLIGNGVTVIHNVKGFNKIVLDGGLLEGDLTGSQPNVGGKKNPFEGSVEMKSGTYQGGKVTKVESITISGPVRLMPGVVTELKKMNDDGTVQSTKAKSIDMHSDIAVTNAAIVEISKAGDLKKGESHVNVKGSMTFQKGSGLAVVVDDMTADRVGLNTAYLNIKEDGSGKGTLKLEGDNRVHIRPRNLMEPGAYEATKQLYKAAKDGSAAPIPMTIVSFKTTDGTFEEPVSEYPLLNVASIKKGSPGYDDKSYKVSLTFNKDPRGTFRSMWNMSHNDAEVASAALLSSLEAGGEAGKAMFNAIQESGYQKIAREHKWEPHAGMGMAAVTVTQKTNQSISRHLNRHRIGIATGDMFESRGFWGEYFFSEGEMDDTRDVCGFENTVNGINLGFDALLNNQLTAGFAFTYGDVKTKTNKLGQEASGDTYMATVYTGWTMDDYFFDTMWTYGRGSLDMKRKTSQGNYKSDTRSETLAIRLVGGYNYQVNQWLIQPQVEFNYAKVKFDDFREKPRDGEFAQSVKMNDFEVMELGAGFKLIAEYDVSNGMLRPEFTLMGYHDFKDKKPEVRGIFLTGHEAYHVIGKNRNHNRVLSGVGLKYEMNNDLTLGLNYGYNWQGDYTAHGVVVSVRYDF</sequence>
<comment type="caution">
    <text evidence="4">The sequence shown here is derived from an EMBL/GenBank/DDBJ whole genome shotgun (WGS) entry which is preliminary data.</text>
</comment>
<accession>A0ABV2SDQ7</accession>
<evidence type="ECO:0000256" key="1">
    <source>
        <dbReference type="SAM" id="MobiDB-lite"/>
    </source>
</evidence>
<feature type="compositionally biased region" description="Basic and acidic residues" evidence="1">
    <location>
        <begin position="52"/>
        <end position="62"/>
    </location>
</feature>
<evidence type="ECO:0000259" key="3">
    <source>
        <dbReference type="PROSITE" id="PS51208"/>
    </source>
</evidence>
<feature type="region of interest" description="Disordered" evidence="1">
    <location>
        <begin position="25"/>
        <end position="62"/>
    </location>
</feature>
<feature type="domain" description="Autotransporter" evidence="3">
    <location>
        <begin position="739"/>
        <end position="1014"/>
    </location>
</feature>
<dbReference type="InterPro" id="IPR036709">
    <property type="entry name" value="Autotransporte_beta_dom_sf"/>
</dbReference>
<gene>
    <name evidence="4" type="ORF">V5J35_001075</name>
</gene>
<dbReference type="InterPro" id="IPR006315">
    <property type="entry name" value="OM_autotransptr_brl_dom"/>
</dbReference>
<feature type="signal peptide" evidence="2">
    <location>
        <begin position="1"/>
        <end position="21"/>
    </location>
</feature>
<keyword evidence="2" id="KW-0732">Signal</keyword>